<dbReference type="PANTHER" id="PTHR22993:SF9">
    <property type="entry name" value="FORMAMIDOPYRIMIDINE-DNA GLYCOSYLASE"/>
    <property type="match status" value="1"/>
</dbReference>
<dbReference type="Pfam" id="PF01149">
    <property type="entry name" value="Fapy_DNA_glyco"/>
    <property type="match status" value="1"/>
</dbReference>
<dbReference type="GO" id="GO:0006284">
    <property type="term" value="P:base-excision repair"/>
    <property type="evidence" value="ECO:0007669"/>
    <property type="project" value="InterPro"/>
</dbReference>
<keyword evidence="5" id="KW-0238">DNA-binding</keyword>
<dbReference type="SUPFAM" id="SSF46946">
    <property type="entry name" value="S13-like H2TH domain"/>
    <property type="match status" value="1"/>
</dbReference>
<dbReference type="InterPro" id="IPR012319">
    <property type="entry name" value="FPG_cat"/>
</dbReference>
<dbReference type="GO" id="GO:0003906">
    <property type="term" value="F:DNA-(apurinic or apyrimidinic site) endonuclease activity"/>
    <property type="evidence" value="ECO:0007669"/>
    <property type="project" value="InterPro"/>
</dbReference>
<keyword evidence="4" id="KW-0378">Hydrolase</keyword>
<dbReference type="AlphaFoldDB" id="A0A1H9KFV2"/>
<dbReference type="GO" id="GO:0003684">
    <property type="term" value="F:damaged DNA binding"/>
    <property type="evidence" value="ECO:0007669"/>
    <property type="project" value="InterPro"/>
</dbReference>
<reference evidence="13" key="1">
    <citation type="submission" date="2016-10" db="EMBL/GenBank/DDBJ databases">
        <authorList>
            <person name="Varghese N."/>
            <person name="Submissions S."/>
        </authorList>
    </citation>
    <scope>NUCLEOTIDE SEQUENCE [LARGE SCALE GENOMIC DNA]</scope>
    <source>
        <strain evidence="13">CGMCC 4.6856</strain>
    </source>
</reference>
<dbReference type="InterPro" id="IPR035937">
    <property type="entry name" value="FPG_N"/>
</dbReference>
<dbReference type="SMART" id="SM00898">
    <property type="entry name" value="Fapy_DNA_glyco"/>
    <property type="match status" value="1"/>
</dbReference>
<evidence type="ECO:0000256" key="5">
    <source>
        <dbReference type="ARBA" id="ARBA00023125"/>
    </source>
</evidence>
<evidence type="ECO:0000256" key="4">
    <source>
        <dbReference type="ARBA" id="ARBA00022801"/>
    </source>
</evidence>
<keyword evidence="7" id="KW-0456">Lyase</keyword>
<evidence type="ECO:0000256" key="10">
    <source>
        <dbReference type="SAM" id="MobiDB-lite"/>
    </source>
</evidence>
<dbReference type="Gene3D" id="3.20.190.10">
    <property type="entry name" value="MutM-like, N-terminal"/>
    <property type="match status" value="1"/>
</dbReference>
<dbReference type="PROSITE" id="PS51068">
    <property type="entry name" value="FPG_CAT"/>
    <property type="match status" value="1"/>
</dbReference>
<comment type="similarity">
    <text evidence="2">Belongs to the FPG family.</text>
</comment>
<dbReference type="Pfam" id="PF06831">
    <property type="entry name" value="H2TH"/>
    <property type="match status" value="1"/>
</dbReference>
<evidence type="ECO:0000256" key="3">
    <source>
        <dbReference type="ARBA" id="ARBA00022763"/>
    </source>
</evidence>
<evidence type="ECO:0000256" key="6">
    <source>
        <dbReference type="ARBA" id="ARBA00023204"/>
    </source>
</evidence>
<name>A0A1H9KFV2_9ACTN</name>
<dbReference type="Gene3D" id="1.10.8.50">
    <property type="match status" value="1"/>
</dbReference>
<dbReference type="EMBL" id="FOFA01000007">
    <property type="protein sequence ID" value="SEQ98021.1"/>
    <property type="molecule type" value="Genomic_DNA"/>
</dbReference>
<protein>
    <submittedName>
        <fullName evidence="12">Formamidopyrimidine-DNA glycosylase</fullName>
    </submittedName>
</protein>
<evidence type="ECO:0000313" key="13">
    <source>
        <dbReference type="Proteomes" id="UP000198504"/>
    </source>
</evidence>
<dbReference type="SMART" id="SM01232">
    <property type="entry name" value="H2TH"/>
    <property type="match status" value="1"/>
</dbReference>
<keyword evidence="3" id="KW-0227">DNA damage</keyword>
<dbReference type="GO" id="GO:0008270">
    <property type="term" value="F:zinc ion binding"/>
    <property type="evidence" value="ECO:0007669"/>
    <property type="project" value="InterPro"/>
</dbReference>
<keyword evidence="8" id="KW-0511">Multifunctional enzyme</keyword>
<feature type="region of interest" description="Disordered" evidence="10">
    <location>
        <begin position="91"/>
        <end position="111"/>
    </location>
</feature>
<proteinExistence type="inferred from homology"/>
<feature type="domain" description="Formamidopyrimidine-DNA glycosylase catalytic" evidence="11">
    <location>
        <begin position="2"/>
        <end position="143"/>
    </location>
</feature>
<evidence type="ECO:0000313" key="12">
    <source>
        <dbReference type="EMBL" id="SEQ98021.1"/>
    </source>
</evidence>
<gene>
    <name evidence="12" type="ORF">SAMN05421756_107200</name>
</gene>
<dbReference type="InterPro" id="IPR010979">
    <property type="entry name" value="Ribosomal_uS13-like_H2TH"/>
</dbReference>
<evidence type="ECO:0000256" key="7">
    <source>
        <dbReference type="ARBA" id="ARBA00023239"/>
    </source>
</evidence>
<dbReference type="PANTHER" id="PTHR22993">
    <property type="entry name" value="FORMAMIDOPYRIMIDINE-DNA GLYCOSYLASE"/>
    <property type="match status" value="1"/>
</dbReference>
<keyword evidence="6" id="KW-0234">DNA repair</keyword>
<sequence length="278" mass="29863">MPELPEVESARATIEAAALDRPIAAVDDTDTYECRPHAPGEIAAALVGRSLTAAHRQGKSMWCDTSGTDGDSTPGPTLGIHLGMSGRILVTGPDGALTQGGDWTGGRYGRGGDEPDRKAVWDRFTLTFADGGTLRLFDKRRLGRVRLDPDVSRLGPDAEEVGVDELVERLGRGSAPVKAKLLDQSVVAGVGNLLADETLWQARLSPRRPADQLSRDELVRLHDALHDATKDAIRQGGVHTGEVIEFRHAGAHCPRCGAQMVRATVGGRTTWWCPQEQV</sequence>
<keyword evidence="9" id="KW-0326">Glycosidase</keyword>
<dbReference type="SUPFAM" id="SSF57716">
    <property type="entry name" value="Glucocorticoid receptor-like (DNA-binding domain)"/>
    <property type="match status" value="1"/>
</dbReference>
<accession>A0A1H9KFV2</accession>
<organism evidence="12 13">
    <name type="scientific">Microlunatus flavus</name>
    <dbReference type="NCBI Taxonomy" id="1036181"/>
    <lineage>
        <taxon>Bacteria</taxon>
        <taxon>Bacillati</taxon>
        <taxon>Actinomycetota</taxon>
        <taxon>Actinomycetes</taxon>
        <taxon>Propionibacteriales</taxon>
        <taxon>Propionibacteriaceae</taxon>
        <taxon>Microlunatus</taxon>
    </lineage>
</organism>
<evidence type="ECO:0000256" key="9">
    <source>
        <dbReference type="ARBA" id="ARBA00023295"/>
    </source>
</evidence>
<dbReference type="STRING" id="1036181.SAMN05421756_107200"/>
<dbReference type="Proteomes" id="UP000198504">
    <property type="component" value="Unassembled WGS sequence"/>
</dbReference>
<dbReference type="SUPFAM" id="SSF81624">
    <property type="entry name" value="N-terminal domain of MutM-like DNA repair proteins"/>
    <property type="match status" value="1"/>
</dbReference>
<comment type="catalytic activity">
    <reaction evidence="1">
        <text>Hydrolysis of DNA containing ring-opened 7-methylguanine residues, releasing 2,6-diamino-4-hydroxy-5-(N-methyl)formamidopyrimidine.</text>
        <dbReference type="EC" id="3.2.2.23"/>
    </reaction>
</comment>
<evidence type="ECO:0000256" key="1">
    <source>
        <dbReference type="ARBA" id="ARBA00001668"/>
    </source>
</evidence>
<dbReference type="GO" id="GO:0008534">
    <property type="term" value="F:oxidized purine nucleobase lesion DNA N-glycosylase activity"/>
    <property type="evidence" value="ECO:0007669"/>
    <property type="project" value="UniProtKB-EC"/>
</dbReference>
<dbReference type="InterPro" id="IPR015886">
    <property type="entry name" value="H2TH_FPG"/>
</dbReference>
<evidence type="ECO:0000259" key="11">
    <source>
        <dbReference type="PROSITE" id="PS51068"/>
    </source>
</evidence>
<keyword evidence="13" id="KW-1185">Reference proteome</keyword>
<evidence type="ECO:0000256" key="2">
    <source>
        <dbReference type="ARBA" id="ARBA00009409"/>
    </source>
</evidence>
<dbReference type="OrthoDB" id="9800855at2"/>
<evidence type="ECO:0000256" key="8">
    <source>
        <dbReference type="ARBA" id="ARBA00023268"/>
    </source>
</evidence>
<dbReference type="RefSeq" id="WP_091183201.1">
    <property type="nucleotide sequence ID" value="NZ_FOFA01000007.1"/>
</dbReference>
<dbReference type="GO" id="GO:0016829">
    <property type="term" value="F:lyase activity"/>
    <property type="evidence" value="ECO:0007669"/>
    <property type="project" value="UniProtKB-KW"/>
</dbReference>